<dbReference type="SUPFAM" id="SSF56219">
    <property type="entry name" value="DNase I-like"/>
    <property type="match status" value="1"/>
</dbReference>
<evidence type="ECO:0000313" key="2">
    <source>
        <dbReference type="EMBL" id="CAG5090509.1"/>
    </source>
</evidence>
<dbReference type="OrthoDB" id="7700971at2759"/>
<organism evidence="2 3">
    <name type="scientific">Cotesia congregata</name>
    <name type="common">Parasitoid wasp</name>
    <name type="synonym">Apanteles congregatus</name>
    <dbReference type="NCBI Taxonomy" id="51543"/>
    <lineage>
        <taxon>Eukaryota</taxon>
        <taxon>Metazoa</taxon>
        <taxon>Ecdysozoa</taxon>
        <taxon>Arthropoda</taxon>
        <taxon>Hexapoda</taxon>
        <taxon>Insecta</taxon>
        <taxon>Pterygota</taxon>
        <taxon>Neoptera</taxon>
        <taxon>Endopterygota</taxon>
        <taxon>Hymenoptera</taxon>
        <taxon>Apocrita</taxon>
        <taxon>Ichneumonoidea</taxon>
        <taxon>Braconidae</taxon>
        <taxon>Microgastrinae</taxon>
        <taxon>Cotesia</taxon>
    </lineage>
</organism>
<gene>
    <name evidence="2" type="ORF">HICCMSTLAB_LOCUS5661</name>
</gene>
<accession>A0A8J2HCT5</accession>
<comment type="caution">
    <text evidence="2">The sequence shown here is derived from an EMBL/GenBank/DDBJ whole genome shotgun (WGS) entry which is preliminary data.</text>
</comment>
<dbReference type="Proteomes" id="UP000786811">
    <property type="component" value="Unassembled WGS sequence"/>
</dbReference>
<name>A0A8J2HCT5_COTCN</name>
<proteinExistence type="predicted"/>
<evidence type="ECO:0000313" key="3">
    <source>
        <dbReference type="Proteomes" id="UP000786811"/>
    </source>
</evidence>
<evidence type="ECO:0000259" key="1">
    <source>
        <dbReference type="Pfam" id="PF14529"/>
    </source>
</evidence>
<keyword evidence="3" id="KW-1185">Reference proteome</keyword>
<dbReference type="AlphaFoldDB" id="A0A8J2HCT5"/>
<dbReference type="InterPro" id="IPR005135">
    <property type="entry name" value="Endo/exonuclease/phosphatase"/>
</dbReference>
<dbReference type="GO" id="GO:0003824">
    <property type="term" value="F:catalytic activity"/>
    <property type="evidence" value="ECO:0007669"/>
    <property type="project" value="InterPro"/>
</dbReference>
<sequence length="543" mass="61934">MPSSPRKWRLTSKKNSEAFDGFQKKFDELSKELKDTQTDLGSHIITLEHNTVKVSDLETIKKSLASNAPPSDLTQTKQLELISRRLETLEKENRRTKISIAGLSFKSSNHHDEIQKFLQEKFGIQIHNISIKEYSKNVIVDLFNPSMKADILRTKKEKLKGTKIFIDSDRTLKEREIDWNIRQFIKNNTQQGKKVTRKATCETWCDNPPQISPTSLAKYNIFWSNAVREFAIGRASGGLLTAVNKKYSTTVLDTSLWWIFNLDTIDEIKTAHTYDVFILGGDTNAKVGSLNPWPEELFVDSVLQGIMLSTDESICNRGRRLMEFMLDNDFVLLNGRAPSDTPAQPTFDSVGTSIIDLVWINQQALHRVVDLEIILEPSLSDHRPVNLKIAAGEKNTASHAHTKLSTPTTWIKWSDNAKEDFYRHLDRYTSSNNSTDSDSQHTALHSAILSASGKANLLTTRNSSGHTPTERESPWYDTECKVAKREYRKALRSCKKENYSQQARFESAKCKEKYKVVCRTKQKDYNKRLSDTFNVLSKTIQCG</sequence>
<reference evidence="2" key="1">
    <citation type="submission" date="2021-04" db="EMBL/GenBank/DDBJ databases">
        <authorList>
            <person name="Chebbi M.A.C M."/>
        </authorList>
    </citation>
    <scope>NUCLEOTIDE SEQUENCE</scope>
</reference>
<feature type="domain" description="Endonuclease/exonuclease/phosphatase" evidence="1">
    <location>
        <begin position="263"/>
        <end position="385"/>
    </location>
</feature>
<dbReference type="InterPro" id="IPR036691">
    <property type="entry name" value="Endo/exonu/phosph_ase_sf"/>
</dbReference>
<protein>
    <recommendedName>
        <fullName evidence="1">Endonuclease/exonuclease/phosphatase domain-containing protein</fullName>
    </recommendedName>
</protein>
<dbReference type="Pfam" id="PF14529">
    <property type="entry name" value="Exo_endo_phos_2"/>
    <property type="match status" value="1"/>
</dbReference>
<dbReference type="Gene3D" id="3.60.10.10">
    <property type="entry name" value="Endonuclease/exonuclease/phosphatase"/>
    <property type="match status" value="1"/>
</dbReference>
<dbReference type="EMBL" id="CAJNRD030001119">
    <property type="protein sequence ID" value="CAG5090509.1"/>
    <property type="molecule type" value="Genomic_DNA"/>
</dbReference>